<evidence type="ECO:0000313" key="1">
    <source>
        <dbReference type="EMBL" id="CAB4035593.1"/>
    </source>
</evidence>
<proteinExistence type="predicted"/>
<keyword evidence="1" id="KW-0548">Nucleotidyltransferase</keyword>
<dbReference type="OrthoDB" id="6153629at2759"/>
<dbReference type="InterPro" id="IPR043502">
    <property type="entry name" value="DNA/RNA_pol_sf"/>
</dbReference>
<dbReference type="AlphaFoldDB" id="A0A6S7L9S8"/>
<dbReference type="GO" id="GO:0003964">
    <property type="term" value="F:RNA-directed DNA polymerase activity"/>
    <property type="evidence" value="ECO:0007669"/>
    <property type="project" value="UniProtKB-KW"/>
</dbReference>
<comment type="caution">
    <text evidence="1">The sequence shown here is derived from an EMBL/GenBank/DDBJ whole genome shotgun (WGS) entry which is preliminary data.</text>
</comment>
<name>A0A6S7L9S8_PARCT</name>
<evidence type="ECO:0000313" key="2">
    <source>
        <dbReference type="Proteomes" id="UP001152795"/>
    </source>
</evidence>
<keyword evidence="1" id="KW-0808">Transferase</keyword>
<dbReference type="Proteomes" id="UP001152795">
    <property type="component" value="Unassembled WGS sequence"/>
</dbReference>
<protein>
    <submittedName>
        <fullName evidence="1">Reverse transcriptase, partial</fullName>
    </submittedName>
</protein>
<dbReference type="PANTHER" id="PTHR33050">
    <property type="entry name" value="REVERSE TRANSCRIPTASE DOMAIN-CONTAINING PROTEIN"/>
    <property type="match status" value="1"/>
</dbReference>
<accession>A0A6S7L9S8</accession>
<feature type="non-terminal residue" evidence="1">
    <location>
        <position position="87"/>
    </location>
</feature>
<dbReference type="PANTHER" id="PTHR33050:SF7">
    <property type="entry name" value="RIBONUCLEASE H"/>
    <property type="match status" value="1"/>
</dbReference>
<sequence>MSHAAFVYLDDGIPGHKQRLDAVAASIIHKNDLTLSGLVANDEKCHWEPMQVGEWLGLIINTINFHFEIPPRKIEKAKKNMESVLSS</sequence>
<keyword evidence="2" id="KW-1185">Reference proteome</keyword>
<reference evidence="1" key="1">
    <citation type="submission" date="2020-04" db="EMBL/GenBank/DDBJ databases">
        <authorList>
            <person name="Alioto T."/>
            <person name="Alioto T."/>
            <person name="Gomez Garrido J."/>
        </authorList>
    </citation>
    <scope>NUCLEOTIDE SEQUENCE</scope>
    <source>
        <strain evidence="1">A484AB</strain>
    </source>
</reference>
<dbReference type="SUPFAM" id="SSF56672">
    <property type="entry name" value="DNA/RNA polymerases"/>
    <property type="match status" value="1"/>
</dbReference>
<keyword evidence="1" id="KW-0695">RNA-directed DNA polymerase</keyword>
<gene>
    <name evidence="1" type="ORF">PACLA_8A084470</name>
</gene>
<dbReference type="InterPro" id="IPR052055">
    <property type="entry name" value="Hepadnavirus_pol/RT"/>
</dbReference>
<organism evidence="1 2">
    <name type="scientific">Paramuricea clavata</name>
    <name type="common">Red gorgonian</name>
    <name type="synonym">Violescent sea-whip</name>
    <dbReference type="NCBI Taxonomy" id="317549"/>
    <lineage>
        <taxon>Eukaryota</taxon>
        <taxon>Metazoa</taxon>
        <taxon>Cnidaria</taxon>
        <taxon>Anthozoa</taxon>
        <taxon>Octocorallia</taxon>
        <taxon>Malacalcyonacea</taxon>
        <taxon>Plexauridae</taxon>
        <taxon>Paramuricea</taxon>
    </lineage>
</organism>
<dbReference type="EMBL" id="CACRXK020021187">
    <property type="protein sequence ID" value="CAB4035593.1"/>
    <property type="molecule type" value="Genomic_DNA"/>
</dbReference>